<feature type="domain" description="BHLH" evidence="6">
    <location>
        <begin position="68"/>
        <end position="120"/>
    </location>
</feature>
<comment type="subcellular location">
    <subcellularLocation>
        <location evidence="1">Nucleus</location>
    </subcellularLocation>
</comment>
<dbReference type="SUPFAM" id="SSF47459">
    <property type="entry name" value="HLH, helix-loop-helix DNA-binding domain"/>
    <property type="match status" value="1"/>
</dbReference>
<dbReference type="Proteomes" id="UP000826271">
    <property type="component" value="Unassembled WGS sequence"/>
</dbReference>
<keyword evidence="3" id="KW-0238">DNA-binding</keyword>
<dbReference type="InterPro" id="IPR015660">
    <property type="entry name" value="MASH1/Ascl1a-like"/>
</dbReference>
<dbReference type="InterPro" id="IPR011598">
    <property type="entry name" value="bHLH_dom"/>
</dbReference>
<protein>
    <recommendedName>
        <fullName evidence="6">BHLH domain-containing protein</fullName>
    </recommendedName>
</protein>
<name>A0AAV6XN11_9LAMI</name>
<dbReference type="InterPro" id="IPR036638">
    <property type="entry name" value="HLH_DNA-bd_sf"/>
</dbReference>
<gene>
    <name evidence="7" type="ORF">BUALT_Bualt06G0120400</name>
</gene>
<evidence type="ECO:0000256" key="2">
    <source>
        <dbReference type="ARBA" id="ARBA00023015"/>
    </source>
</evidence>
<evidence type="ECO:0000256" key="3">
    <source>
        <dbReference type="ARBA" id="ARBA00023125"/>
    </source>
</evidence>
<evidence type="ECO:0000313" key="8">
    <source>
        <dbReference type="Proteomes" id="UP000826271"/>
    </source>
</evidence>
<keyword evidence="8" id="KW-1185">Reference proteome</keyword>
<dbReference type="PANTHER" id="PTHR13935">
    <property type="entry name" value="ACHAETE-SCUTE TRANSCRIPTION FACTOR-RELATED"/>
    <property type="match status" value="1"/>
</dbReference>
<dbReference type="CDD" id="cd18914">
    <property type="entry name" value="bHLH_AtORG2_like"/>
    <property type="match status" value="1"/>
</dbReference>
<dbReference type="Gene3D" id="4.10.280.10">
    <property type="entry name" value="Helix-loop-helix DNA-binding domain"/>
    <property type="match status" value="1"/>
</dbReference>
<dbReference type="EMBL" id="WHWC01000006">
    <property type="protein sequence ID" value="KAG8381422.1"/>
    <property type="molecule type" value="Genomic_DNA"/>
</dbReference>
<dbReference type="GO" id="GO:0090575">
    <property type="term" value="C:RNA polymerase II transcription regulator complex"/>
    <property type="evidence" value="ECO:0007669"/>
    <property type="project" value="TreeGrafter"/>
</dbReference>
<comment type="caution">
    <text evidence="7">The sequence shown here is derived from an EMBL/GenBank/DDBJ whole genome shotgun (WGS) entry which is preliminary data.</text>
</comment>
<dbReference type="PROSITE" id="PS50888">
    <property type="entry name" value="BHLH"/>
    <property type="match status" value="1"/>
</dbReference>
<evidence type="ECO:0000256" key="4">
    <source>
        <dbReference type="ARBA" id="ARBA00023163"/>
    </source>
</evidence>
<dbReference type="GO" id="GO:0000981">
    <property type="term" value="F:DNA-binding transcription factor activity, RNA polymerase II-specific"/>
    <property type="evidence" value="ECO:0007669"/>
    <property type="project" value="TreeGrafter"/>
</dbReference>
<keyword evidence="2" id="KW-0805">Transcription regulation</keyword>
<reference evidence="7" key="1">
    <citation type="submission" date="2019-10" db="EMBL/GenBank/DDBJ databases">
        <authorList>
            <person name="Zhang R."/>
            <person name="Pan Y."/>
            <person name="Wang J."/>
            <person name="Ma R."/>
            <person name="Yu S."/>
        </authorList>
    </citation>
    <scope>NUCLEOTIDE SEQUENCE</scope>
    <source>
        <strain evidence="7">LA-IB0</strain>
        <tissue evidence="7">Leaf</tissue>
    </source>
</reference>
<keyword evidence="5" id="KW-0539">Nucleus</keyword>
<organism evidence="7 8">
    <name type="scientific">Buddleja alternifolia</name>
    <dbReference type="NCBI Taxonomy" id="168488"/>
    <lineage>
        <taxon>Eukaryota</taxon>
        <taxon>Viridiplantae</taxon>
        <taxon>Streptophyta</taxon>
        <taxon>Embryophyta</taxon>
        <taxon>Tracheophyta</taxon>
        <taxon>Spermatophyta</taxon>
        <taxon>Magnoliopsida</taxon>
        <taxon>eudicotyledons</taxon>
        <taxon>Gunneridae</taxon>
        <taxon>Pentapetalae</taxon>
        <taxon>asterids</taxon>
        <taxon>lamiids</taxon>
        <taxon>Lamiales</taxon>
        <taxon>Scrophulariaceae</taxon>
        <taxon>Buddlejeae</taxon>
        <taxon>Buddleja</taxon>
    </lineage>
</organism>
<dbReference type="PANTHER" id="PTHR13935:SF106">
    <property type="entry name" value="ACHAETE-SCUTE COMPLEX PROTEIN T5-RELATED"/>
    <property type="match status" value="1"/>
</dbReference>
<dbReference type="Pfam" id="PF00010">
    <property type="entry name" value="HLH"/>
    <property type="match status" value="1"/>
</dbReference>
<accession>A0AAV6XN11</accession>
<dbReference type="GO" id="GO:0046983">
    <property type="term" value="F:protein dimerization activity"/>
    <property type="evidence" value="ECO:0007669"/>
    <property type="project" value="InterPro"/>
</dbReference>
<evidence type="ECO:0000256" key="1">
    <source>
        <dbReference type="ARBA" id="ARBA00004123"/>
    </source>
</evidence>
<sequence length="234" mass="26779">MFPLKARDELVFAQPDNLIIDDDLILDPAFLQRVATGITTTAAPETQCQLQFGIHENKNDRSTDKNNIRRSIHRDLEKQRRQEMSQLYASLRSLLPIERIKGKRSISDHLQGAVNYIKHKQNHIEKLKIRRDELKKLTNVSATEIGSSNGSDKLPCNSVMVNLDQNGVEILVDSSDQFRLSRVLQELMVRELNVVSFVSTKVKERVLHKIQAEAVNPTSLDLSRFQERLTNLIN</sequence>
<evidence type="ECO:0000259" key="6">
    <source>
        <dbReference type="PROSITE" id="PS50888"/>
    </source>
</evidence>
<dbReference type="SMART" id="SM00353">
    <property type="entry name" value="HLH"/>
    <property type="match status" value="1"/>
</dbReference>
<keyword evidence="4" id="KW-0804">Transcription</keyword>
<dbReference type="AlphaFoldDB" id="A0AAV6XN11"/>
<proteinExistence type="predicted"/>
<evidence type="ECO:0000256" key="5">
    <source>
        <dbReference type="ARBA" id="ARBA00023242"/>
    </source>
</evidence>
<dbReference type="GO" id="GO:0000977">
    <property type="term" value="F:RNA polymerase II transcription regulatory region sequence-specific DNA binding"/>
    <property type="evidence" value="ECO:0007669"/>
    <property type="project" value="TreeGrafter"/>
</dbReference>
<evidence type="ECO:0000313" key="7">
    <source>
        <dbReference type="EMBL" id="KAG8381422.1"/>
    </source>
</evidence>